<dbReference type="Proteomes" id="UP001328733">
    <property type="component" value="Unassembled WGS sequence"/>
</dbReference>
<comment type="caution">
    <text evidence="1">The sequence shown here is derived from an EMBL/GenBank/DDBJ whole genome shotgun (WGS) entry which is preliminary data.</text>
</comment>
<gene>
    <name evidence="1" type="ORF">V0288_06375</name>
</gene>
<accession>A0AAW9QG49</accession>
<dbReference type="AlphaFoldDB" id="A0AAW9QG49"/>
<dbReference type="EMBL" id="JBAFSM010000009">
    <property type="protein sequence ID" value="MEG3436740.1"/>
    <property type="molecule type" value="Genomic_DNA"/>
</dbReference>
<reference evidence="1 2" key="1">
    <citation type="submission" date="2024-01" db="EMBL/GenBank/DDBJ databases">
        <title>Genomic insights into the taxonomy and metabolism of the cyanobacterium Pannus brasiliensis CCIBt3594.</title>
        <authorList>
            <person name="Machado M."/>
            <person name="Botero N.B."/>
            <person name="Andreote A.P.D."/>
            <person name="Feitosa A.M.T."/>
            <person name="Popin R."/>
            <person name="Sivonen K."/>
            <person name="Fiore M.F."/>
        </authorList>
    </citation>
    <scope>NUCLEOTIDE SEQUENCE [LARGE SCALE GENOMIC DNA]</scope>
    <source>
        <strain evidence="1 2">CCIBt3594</strain>
    </source>
</reference>
<proteinExistence type="predicted"/>
<organism evidence="1 2">
    <name type="scientific">Pannus brasiliensis CCIBt3594</name>
    <dbReference type="NCBI Taxonomy" id="1427578"/>
    <lineage>
        <taxon>Bacteria</taxon>
        <taxon>Bacillati</taxon>
        <taxon>Cyanobacteriota</taxon>
        <taxon>Cyanophyceae</taxon>
        <taxon>Oscillatoriophycideae</taxon>
        <taxon>Chroococcales</taxon>
        <taxon>Microcystaceae</taxon>
        <taxon>Pannus</taxon>
    </lineage>
</organism>
<sequence>MGRDCKKNFSELSPVKWKTLGEITKELEFILREGGGYVTTYRKPDIVYFSFQNEHYFVTYSSPGYTLGKRDSLNHIVWKNIGVQKTGTSYGTAMELVLAVGIHKFQFGISHNGGD</sequence>
<protein>
    <submittedName>
        <fullName evidence="1">Uncharacterized protein</fullName>
    </submittedName>
</protein>
<evidence type="ECO:0000313" key="1">
    <source>
        <dbReference type="EMBL" id="MEG3436740.1"/>
    </source>
</evidence>
<evidence type="ECO:0000313" key="2">
    <source>
        <dbReference type="Proteomes" id="UP001328733"/>
    </source>
</evidence>
<keyword evidence="2" id="KW-1185">Reference proteome</keyword>
<name>A0AAW9QG49_9CHRO</name>
<dbReference type="RefSeq" id="WP_332864204.1">
    <property type="nucleotide sequence ID" value="NZ_JBAFSM010000009.1"/>
</dbReference>